<organism evidence="2 3">
    <name type="scientific">Parnassius mnemosyne</name>
    <name type="common">clouded apollo</name>
    <dbReference type="NCBI Taxonomy" id="213953"/>
    <lineage>
        <taxon>Eukaryota</taxon>
        <taxon>Metazoa</taxon>
        <taxon>Ecdysozoa</taxon>
        <taxon>Arthropoda</taxon>
        <taxon>Hexapoda</taxon>
        <taxon>Insecta</taxon>
        <taxon>Pterygota</taxon>
        <taxon>Neoptera</taxon>
        <taxon>Endopterygota</taxon>
        <taxon>Lepidoptera</taxon>
        <taxon>Glossata</taxon>
        <taxon>Ditrysia</taxon>
        <taxon>Papilionoidea</taxon>
        <taxon>Papilionidae</taxon>
        <taxon>Parnassiinae</taxon>
        <taxon>Parnassini</taxon>
        <taxon>Parnassius</taxon>
        <taxon>Driopa</taxon>
    </lineage>
</organism>
<dbReference type="AlphaFoldDB" id="A0AAV1L1D0"/>
<protein>
    <recommendedName>
        <fullName evidence="4">Histidine-rich glycoprotein</fullName>
    </recommendedName>
</protein>
<accession>A0AAV1L1D0</accession>
<dbReference type="EMBL" id="CAVLGL010000082">
    <property type="protein sequence ID" value="CAK1588640.1"/>
    <property type="molecule type" value="Genomic_DNA"/>
</dbReference>
<proteinExistence type="predicted"/>
<comment type="caution">
    <text evidence="2">The sequence shown here is derived from an EMBL/GenBank/DDBJ whole genome shotgun (WGS) entry which is preliminary data.</text>
</comment>
<reference evidence="2 3" key="1">
    <citation type="submission" date="2023-11" db="EMBL/GenBank/DDBJ databases">
        <authorList>
            <person name="Hedman E."/>
            <person name="Englund M."/>
            <person name="Stromberg M."/>
            <person name="Nyberg Akerstrom W."/>
            <person name="Nylinder S."/>
            <person name="Jareborg N."/>
            <person name="Kallberg Y."/>
            <person name="Kronander E."/>
        </authorList>
    </citation>
    <scope>NUCLEOTIDE SEQUENCE [LARGE SCALE GENOMIC DNA]</scope>
</reference>
<feature type="chain" id="PRO_5043415698" description="Histidine-rich glycoprotein" evidence="1">
    <location>
        <begin position="24"/>
        <end position="137"/>
    </location>
</feature>
<sequence length="137" mass="15901">MDCRVVFLYIVVCLSILAANTEGRTTKIVIHVPYKVKKIKHTHTIYRIVHHHHTHHDHLDHGPSPVEEHEHFHHFHTHEEPTIGQHSQPVGGTSIPELLPDAPLDVDDFPDLPKHLSSMPSRHFIRPYRRQFVSILN</sequence>
<evidence type="ECO:0000313" key="3">
    <source>
        <dbReference type="Proteomes" id="UP001314205"/>
    </source>
</evidence>
<evidence type="ECO:0008006" key="4">
    <source>
        <dbReference type="Google" id="ProtNLM"/>
    </source>
</evidence>
<gene>
    <name evidence="2" type="ORF">PARMNEM_LOCUS9251</name>
</gene>
<name>A0AAV1L1D0_9NEOP</name>
<dbReference type="Proteomes" id="UP001314205">
    <property type="component" value="Unassembled WGS sequence"/>
</dbReference>
<feature type="signal peptide" evidence="1">
    <location>
        <begin position="1"/>
        <end position="23"/>
    </location>
</feature>
<keyword evidence="1" id="KW-0732">Signal</keyword>
<evidence type="ECO:0000313" key="2">
    <source>
        <dbReference type="EMBL" id="CAK1588640.1"/>
    </source>
</evidence>
<evidence type="ECO:0000256" key="1">
    <source>
        <dbReference type="SAM" id="SignalP"/>
    </source>
</evidence>
<keyword evidence="3" id="KW-1185">Reference proteome</keyword>